<reference evidence="2 3" key="1">
    <citation type="submission" date="2019-04" db="EMBL/GenBank/DDBJ databases">
        <title>Crypto-aerobic microbial life in anoxic (sulfidic) marine sediments.</title>
        <authorList>
            <person name="Bhattacharya S."/>
            <person name="Roy C."/>
            <person name="Mondal N."/>
            <person name="Sarkar J."/>
            <person name="Mandal S."/>
            <person name="Rameez M.J."/>
            <person name="Ghosh W."/>
        </authorList>
    </citation>
    <scope>NUCLEOTIDE SEQUENCE [LARGE SCALE GENOMIC DNA]</scope>
    <source>
        <strain evidence="2 3">SBBC</strain>
    </source>
</reference>
<feature type="signal peptide" evidence="1">
    <location>
        <begin position="1"/>
        <end position="20"/>
    </location>
</feature>
<dbReference type="Pfam" id="PF06226">
    <property type="entry name" value="DUF1007"/>
    <property type="match status" value="1"/>
</dbReference>
<dbReference type="AlphaFoldDB" id="A0A4U0YY12"/>
<dbReference type="RefSeq" id="WP_136792363.1">
    <property type="nucleotide sequence ID" value="NZ_SWAU01000076.1"/>
</dbReference>
<accession>A0A4U0YY12</accession>
<keyword evidence="1" id="KW-0732">Signal</keyword>
<proteinExistence type="predicted"/>
<dbReference type="PROSITE" id="PS00018">
    <property type="entry name" value="EF_HAND_1"/>
    <property type="match status" value="1"/>
</dbReference>
<dbReference type="InterPro" id="IPR010412">
    <property type="entry name" value="DUF1007"/>
</dbReference>
<name>A0A4U0YY12_9RHOB</name>
<sequence>MLRTITLASALALSAGPALAHPHVFVDASAGFVFDGDSLTGLRITWLYDAFTTLVLYDQLDLDHDRDGKLDAQDLERVAHGETDWPPEYEGDTYLWVGGVKQPLGRPANGVARMVGDRVEVSFDLPLAEARSTEGLRASLKLYDPAYYYAYTVVGAAADRCEAQVVPFQPNAAERALQEELNALSQEEMPEDPMIGARFADEITLTCD</sequence>
<protein>
    <submittedName>
        <fullName evidence="2">DUF1007 family protein</fullName>
    </submittedName>
</protein>
<organism evidence="2 3">
    <name type="scientific">Cereibacter changlensis</name>
    <dbReference type="NCBI Taxonomy" id="402884"/>
    <lineage>
        <taxon>Bacteria</taxon>
        <taxon>Pseudomonadati</taxon>
        <taxon>Pseudomonadota</taxon>
        <taxon>Alphaproteobacteria</taxon>
        <taxon>Rhodobacterales</taxon>
        <taxon>Paracoccaceae</taxon>
        <taxon>Cereibacter</taxon>
    </lineage>
</organism>
<gene>
    <name evidence="2" type="ORF">FAZ78_09770</name>
</gene>
<dbReference type="EMBL" id="SWAU01000076">
    <property type="protein sequence ID" value="TKA96755.1"/>
    <property type="molecule type" value="Genomic_DNA"/>
</dbReference>
<evidence type="ECO:0000313" key="2">
    <source>
        <dbReference type="EMBL" id="TKA96755.1"/>
    </source>
</evidence>
<dbReference type="InterPro" id="IPR018247">
    <property type="entry name" value="EF_Hand_1_Ca_BS"/>
</dbReference>
<feature type="chain" id="PRO_5021012703" evidence="1">
    <location>
        <begin position="21"/>
        <end position="208"/>
    </location>
</feature>
<evidence type="ECO:0000256" key="1">
    <source>
        <dbReference type="SAM" id="SignalP"/>
    </source>
</evidence>
<evidence type="ECO:0000313" key="3">
    <source>
        <dbReference type="Proteomes" id="UP000306340"/>
    </source>
</evidence>
<comment type="caution">
    <text evidence="2">The sequence shown here is derived from an EMBL/GenBank/DDBJ whole genome shotgun (WGS) entry which is preliminary data.</text>
</comment>
<dbReference type="Proteomes" id="UP000306340">
    <property type="component" value="Unassembled WGS sequence"/>
</dbReference>